<dbReference type="InterPro" id="IPR002938">
    <property type="entry name" value="FAD-bd"/>
</dbReference>
<accession>A0ABW7BFW6</accession>
<dbReference type="InterPro" id="IPR050641">
    <property type="entry name" value="RIFMO-like"/>
</dbReference>
<keyword evidence="6" id="KW-1185">Reference proteome</keyword>
<dbReference type="InterPro" id="IPR036188">
    <property type="entry name" value="FAD/NAD-bd_sf"/>
</dbReference>
<reference evidence="5 6" key="1">
    <citation type="submission" date="2024-10" db="EMBL/GenBank/DDBJ databases">
        <title>The Natural Products Discovery Center: Release of the First 8490 Sequenced Strains for Exploring Actinobacteria Biosynthetic Diversity.</title>
        <authorList>
            <person name="Kalkreuter E."/>
            <person name="Kautsar S.A."/>
            <person name="Yang D."/>
            <person name="Bader C.D."/>
            <person name="Teijaro C.N."/>
            <person name="Fluegel L."/>
            <person name="Davis C.M."/>
            <person name="Simpson J.R."/>
            <person name="Lauterbach L."/>
            <person name="Steele A.D."/>
            <person name="Gui C."/>
            <person name="Meng S."/>
            <person name="Li G."/>
            <person name="Viehrig K."/>
            <person name="Ye F."/>
            <person name="Su P."/>
            <person name="Kiefer A.F."/>
            <person name="Nichols A."/>
            <person name="Cepeda A.J."/>
            <person name="Yan W."/>
            <person name="Fan B."/>
            <person name="Jiang Y."/>
            <person name="Adhikari A."/>
            <person name="Zheng C.-J."/>
            <person name="Schuster L."/>
            <person name="Cowan T.M."/>
            <person name="Smanski M.J."/>
            <person name="Chevrette M.G."/>
            <person name="De Carvalho L.P.S."/>
            <person name="Shen B."/>
        </authorList>
    </citation>
    <scope>NUCLEOTIDE SEQUENCE [LARGE SCALE GENOMIC DNA]</scope>
    <source>
        <strain evidence="5 6">NPDC048320</strain>
    </source>
</reference>
<dbReference type="SUPFAM" id="SSF51905">
    <property type="entry name" value="FAD/NAD(P)-binding domain"/>
    <property type="match status" value="1"/>
</dbReference>
<keyword evidence="2" id="KW-0285">Flavoprotein</keyword>
<dbReference type="GO" id="GO:0004497">
    <property type="term" value="F:monooxygenase activity"/>
    <property type="evidence" value="ECO:0007669"/>
    <property type="project" value="UniProtKB-KW"/>
</dbReference>
<keyword evidence="5" id="KW-0503">Monooxygenase</keyword>
<dbReference type="RefSeq" id="WP_392824465.1">
    <property type="nucleotide sequence ID" value="NZ_JBICYV010000025.1"/>
</dbReference>
<gene>
    <name evidence="5" type="ORF">ACGFZB_37745</name>
</gene>
<evidence type="ECO:0000256" key="3">
    <source>
        <dbReference type="ARBA" id="ARBA00022827"/>
    </source>
</evidence>
<sequence>MSAPGTGRAEDRAEPADVLVVGAGPTGLLLAGDLAAAGVRVTLLERRAHADANLTRAFAVHARSLEVLDARGLGDELVTLGRTAPVVGVFGRLELHLHRLRTRYPFVLITPQYNTERLLEWRALAAGVRIVRGAEVVALRQRAGAVEADTAGAGTFRAAYLVGCDGVRSAVRRLTGIGFPGRSVLRSVMLADVRLKELPAEAVTTNANRYGFASLVPFGDGWYRAIGWIAGDDRPDDAPVEPEELAGLLRRVLGSDHGLHEPRWISRFHTDERQAVRYREGRVLLAGDAAHVHSPAGGMGMNTGLQDAANLGWKLAAVVQGRAGEPLLDSYERERYPVGRQTLRISGAITRGVLSAPRSRSVRRLRDLALPAVSRLSSLTALGESRLSGIGVCYQAPRGSHRLTGHRVPDLRLAGGRRLYEVLRDGRFVLVTRGRPVPETPWLNVAAPAGQLRTTLLVRPDGHIAWAADEPDPAGLRAELERWPVRDR</sequence>
<dbReference type="Pfam" id="PF01494">
    <property type="entry name" value="FAD_binding_3"/>
    <property type="match status" value="1"/>
</dbReference>
<keyword evidence="3" id="KW-0274">FAD</keyword>
<dbReference type="Proteomes" id="UP001604267">
    <property type="component" value="Unassembled WGS sequence"/>
</dbReference>
<comment type="caution">
    <text evidence="5">The sequence shown here is derived from an EMBL/GenBank/DDBJ whole genome shotgun (WGS) entry which is preliminary data.</text>
</comment>
<dbReference type="PRINTS" id="PR00420">
    <property type="entry name" value="RNGMNOXGNASE"/>
</dbReference>
<evidence type="ECO:0000256" key="1">
    <source>
        <dbReference type="ARBA" id="ARBA00001974"/>
    </source>
</evidence>
<evidence type="ECO:0000259" key="4">
    <source>
        <dbReference type="Pfam" id="PF01494"/>
    </source>
</evidence>
<name>A0ABW7BFW6_9ACTN</name>
<evidence type="ECO:0000256" key="2">
    <source>
        <dbReference type="ARBA" id="ARBA00022630"/>
    </source>
</evidence>
<feature type="domain" description="FAD-binding" evidence="4">
    <location>
        <begin position="16"/>
        <end position="344"/>
    </location>
</feature>
<evidence type="ECO:0000313" key="6">
    <source>
        <dbReference type="Proteomes" id="UP001604267"/>
    </source>
</evidence>
<evidence type="ECO:0000313" key="5">
    <source>
        <dbReference type="EMBL" id="MFG3016097.1"/>
    </source>
</evidence>
<dbReference type="PANTHER" id="PTHR43004:SF19">
    <property type="entry name" value="BINDING MONOOXYGENASE, PUTATIVE (JCVI)-RELATED"/>
    <property type="match status" value="1"/>
</dbReference>
<dbReference type="Gene3D" id="3.50.50.60">
    <property type="entry name" value="FAD/NAD(P)-binding domain"/>
    <property type="match status" value="2"/>
</dbReference>
<organism evidence="5 6">
    <name type="scientific">Streptomyces cinerochromogenes</name>
    <dbReference type="NCBI Taxonomy" id="66422"/>
    <lineage>
        <taxon>Bacteria</taxon>
        <taxon>Bacillati</taxon>
        <taxon>Actinomycetota</taxon>
        <taxon>Actinomycetes</taxon>
        <taxon>Kitasatosporales</taxon>
        <taxon>Streptomycetaceae</taxon>
        <taxon>Streptomyces</taxon>
    </lineage>
</organism>
<dbReference type="Gene3D" id="3.30.70.2450">
    <property type="match status" value="1"/>
</dbReference>
<keyword evidence="5" id="KW-0560">Oxidoreductase</keyword>
<dbReference type="Pfam" id="PF21274">
    <property type="entry name" value="Rng_hyd_C"/>
    <property type="match status" value="1"/>
</dbReference>
<dbReference type="Gene3D" id="3.40.30.120">
    <property type="match status" value="1"/>
</dbReference>
<dbReference type="PANTHER" id="PTHR43004">
    <property type="entry name" value="TRK SYSTEM POTASSIUM UPTAKE PROTEIN"/>
    <property type="match status" value="1"/>
</dbReference>
<dbReference type="EMBL" id="JBICYV010000025">
    <property type="protein sequence ID" value="MFG3016097.1"/>
    <property type="molecule type" value="Genomic_DNA"/>
</dbReference>
<proteinExistence type="predicted"/>
<protein>
    <submittedName>
        <fullName evidence="5">FAD-dependent monooxygenase</fullName>
    </submittedName>
</protein>
<comment type="cofactor">
    <cofactor evidence="1">
        <name>FAD</name>
        <dbReference type="ChEBI" id="CHEBI:57692"/>
    </cofactor>
</comment>